<dbReference type="EMBL" id="NBSK02000003">
    <property type="protein sequence ID" value="KAJ0215744.1"/>
    <property type="molecule type" value="Genomic_DNA"/>
</dbReference>
<reference evidence="1 2" key="1">
    <citation type="journal article" date="2017" name="Nat. Commun.">
        <title>Genome assembly with in vitro proximity ligation data and whole-genome triplication in lettuce.</title>
        <authorList>
            <person name="Reyes-Chin-Wo S."/>
            <person name="Wang Z."/>
            <person name="Yang X."/>
            <person name="Kozik A."/>
            <person name="Arikit S."/>
            <person name="Song C."/>
            <person name="Xia L."/>
            <person name="Froenicke L."/>
            <person name="Lavelle D.O."/>
            <person name="Truco M.J."/>
            <person name="Xia R."/>
            <person name="Zhu S."/>
            <person name="Xu C."/>
            <person name="Xu H."/>
            <person name="Xu X."/>
            <person name="Cox K."/>
            <person name="Korf I."/>
            <person name="Meyers B.C."/>
            <person name="Michelmore R.W."/>
        </authorList>
    </citation>
    <scope>NUCLEOTIDE SEQUENCE [LARGE SCALE GENOMIC DNA]</scope>
    <source>
        <strain evidence="2">cv. Salinas</strain>
        <tissue evidence="1">Seedlings</tissue>
    </source>
</reference>
<accession>A0A9R1W249</accession>
<organism evidence="1 2">
    <name type="scientific">Lactuca sativa</name>
    <name type="common">Garden lettuce</name>
    <dbReference type="NCBI Taxonomy" id="4236"/>
    <lineage>
        <taxon>Eukaryota</taxon>
        <taxon>Viridiplantae</taxon>
        <taxon>Streptophyta</taxon>
        <taxon>Embryophyta</taxon>
        <taxon>Tracheophyta</taxon>
        <taxon>Spermatophyta</taxon>
        <taxon>Magnoliopsida</taxon>
        <taxon>eudicotyledons</taxon>
        <taxon>Gunneridae</taxon>
        <taxon>Pentapetalae</taxon>
        <taxon>asterids</taxon>
        <taxon>campanulids</taxon>
        <taxon>Asterales</taxon>
        <taxon>Asteraceae</taxon>
        <taxon>Cichorioideae</taxon>
        <taxon>Cichorieae</taxon>
        <taxon>Lactucinae</taxon>
        <taxon>Lactuca</taxon>
    </lineage>
</organism>
<dbReference type="Proteomes" id="UP000235145">
    <property type="component" value="Unassembled WGS sequence"/>
</dbReference>
<sequence>MDCFNRLNFDIPFRTPLQLRMSSDISFICKFQICLKLNAFICDYTLKNYDRTYAMIVTTTCRPELGSVHMPTGVECHPLLCHYLMCKEATIFDPVDLEEILFPVGDYRVCFDRKAFYLVTGLRFGDYFHPSSDFAAFREHMFPFVPFSRSMSMDDLTNVFNNSLHHQLSNEDVVRVSMMYPWGILIWYFTYTQLRIVFDKIKDHLNPNSARISSGHTYTLQRFVYAFKVCTLVTSPSGTYHNIVHFGPLGTRTSQGVTHPGTTPARARLTAEFLWDLLPSRL</sequence>
<name>A0A9R1W249_LACSA</name>
<keyword evidence="2" id="KW-1185">Reference proteome</keyword>
<evidence type="ECO:0000313" key="2">
    <source>
        <dbReference type="Proteomes" id="UP000235145"/>
    </source>
</evidence>
<evidence type="ECO:0000313" key="1">
    <source>
        <dbReference type="EMBL" id="KAJ0215744.1"/>
    </source>
</evidence>
<comment type="caution">
    <text evidence="1">The sequence shown here is derived from an EMBL/GenBank/DDBJ whole genome shotgun (WGS) entry which is preliminary data.</text>
</comment>
<proteinExistence type="predicted"/>
<dbReference type="AlphaFoldDB" id="A0A9R1W249"/>
<gene>
    <name evidence="1" type="ORF">LSAT_V11C300131390</name>
</gene>
<protein>
    <submittedName>
        <fullName evidence="1">Uncharacterized protein</fullName>
    </submittedName>
</protein>